<dbReference type="PROSITE" id="PS51620">
    <property type="entry name" value="SAM_TRM61"/>
    <property type="match status" value="1"/>
</dbReference>
<feature type="compositionally biased region" description="Low complexity" evidence="8">
    <location>
        <begin position="366"/>
        <end position="379"/>
    </location>
</feature>
<keyword evidence="5" id="KW-0949">S-adenosyl-L-methionine</keyword>
<evidence type="ECO:0000313" key="11">
    <source>
        <dbReference type="Proteomes" id="UP000815325"/>
    </source>
</evidence>
<gene>
    <name evidence="10" type="ORF">DUNSADRAFT_5746</name>
</gene>
<feature type="domain" description="tRNA (adenine(58)-N(1))-methyltransferase catalytic subunit TRM61 C-terminal" evidence="9">
    <location>
        <begin position="255"/>
        <end position="367"/>
    </location>
</feature>
<dbReference type="SUPFAM" id="SSF53335">
    <property type="entry name" value="S-adenosyl-L-methionine-dependent methyltransferases"/>
    <property type="match status" value="1"/>
</dbReference>
<dbReference type="InterPro" id="IPR014816">
    <property type="entry name" value="tRNA_MeTrfase_Gcd14"/>
</dbReference>
<keyword evidence="4" id="KW-0808">Transferase</keyword>
<dbReference type="PANTHER" id="PTHR12133">
    <property type="entry name" value="TRNA (ADENINE(58)-N(1))-METHYLTRANSFERASE"/>
    <property type="match status" value="1"/>
</dbReference>
<evidence type="ECO:0000256" key="7">
    <source>
        <dbReference type="ARBA" id="ARBA00023242"/>
    </source>
</evidence>
<dbReference type="GO" id="GO:0008168">
    <property type="term" value="F:methyltransferase activity"/>
    <property type="evidence" value="ECO:0007669"/>
    <property type="project" value="UniProtKB-KW"/>
</dbReference>
<protein>
    <recommendedName>
        <fullName evidence="2">tRNA (adenine(58)-N(1))-methyltransferase</fullName>
        <ecNumber evidence="2">2.1.1.220</ecNumber>
    </recommendedName>
</protein>
<dbReference type="GO" id="GO:0032259">
    <property type="term" value="P:methylation"/>
    <property type="evidence" value="ECO:0007669"/>
    <property type="project" value="UniProtKB-KW"/>
</dbReference>
<evidence type="ECO:0000256" key="5">
    <source>
        <dbReference type="ARBA" id="ARBA00022691"/>
    </source>
</evidence>
<feature type="compositionally biased region" description="Acidic residues" evidence="8">
    <location>
        <begin position="390"/>
        <end position="401"/>
    </location>
</feature>
<dbReference type="InterPro" id="IPR029063">
    <property type="entry name" value="SAM-dependent_MTases_sf"/>
</dbReference>
<dbReference type="Gene3D" id="3.10.330.20">
    <property type="match status" value="1"/>
</dbReference>
<dbReference type="EMBL" id="MU069457">
    <property type="protein sequence ID" value="KAF5842670.1"/>
    <property type="molecule type" value="Genomic_DNA"/>
</dbReference>
<evidence type="ECO:0000256" key="8">
    <source>
        <dbReference type="SAM" id="MobiDB-lite"/>
    </source>
</evidence>
<feature type="compositionally biased region" description="Basic and acidic residues" evidence="8">
    <location>
        <begin position="199"/>
        <end position="209"/>
    </location>
</feature>
<evidence type="ECO:0000259" key="9">
    <source>
        <dbReference type="Pfam" id="PF08704"/>
    </source>
</evidence>
<keyword evidence="11" id="KW-1185">Reference proteome</keyword>
<proteinExistence type="predicted"/>
<feature type="region of interest" description="Disordered" evidence="8">
    <location>
        <begin position="330"/>
        <end position="479"/>
    </location>
</feature>
<accession>A0ABQ7H734</accession>
<name>A0ABQ7H734_DUNSA</name>
<evidence type="ECO:0000256" key="1">
    <source>
        <dbReference type="ARBA" id="ARBA00004123"/>
    </source>
</evidence>
<keyword evidence="3 10" id="KW-0489">Methyltransferase</keyword>
<dbReference type="InterPro" id="IPR049470">
    <property type="entry name" value="TRM61_C"/>
</dbReference>
<keyword evidence="6" id="KW-0819">tRNA processing</keyword>
<feature type="domain" description="tRNA (adenine(58)-N(1))-methyltransferase catalytic subunit TRM61 C-terminal" evidence="9">
    <location>
        <begin position="69"/>
        <end position="175"/>
    </location>
</feature>
<dbReference type="EC" id="2.1.1.220" evidence="2"/>
<evidence type="ECO:0000313" key="10">
    <source>
        <dbReference type="EMBL" id="KAF5842670.1"/>
    </source>
</evidence>
<evidence type="ECO:0000256" key="3">
    <source>
        <dbReference type="ARBA" id="ARBA00022603"/>
    </source>
</evidence>
<keyword evidence="7" id="KW-0539">Nucleus</keyword>
<sequence length="504" mass="52596">MLPSLTPAQGQPRIQDKSLVIVYESINSMKAVHVDAKARYDNRYGSFLQKDWIGLPFGSKVRATGGSRGWVYLLAPTPDLWSLVLRHRTQILYIADISMVCMYLELCPGAVVLESGTGSGSLTHSLARAVAPSGHVYSFEHHLERANEADAEVRSNGLAPCVTIRHRDVEGCGFPCGQGRAGEGGQAQGSAATSGRGGDGLKGDGKPGEADGSPACGGGKEEGRSGVQGGESASQQQERDSKEDGSGAGRDDELNLAGKADAVFLDLPAPPKVIPSAAICLKPNGRLCSFSPCIEQVQKVCRALELAGFTDILTIECLLRTHEVRAERMETLKRPPPSAQQHQQEHLGNAAKRARMGAKQDYSQSADAVPATGADAAGPKQEGMDGDAANGDEEGGQEEEAAGVQSPGACAPSEDYQKQNQGNNKDRAEEEGPGEEAEGLQGSGVHVPVEGGQEEGQGGRQSNAGGQQGSGGGQAGVTTMVSSCPAQQARGHTGYLTFGRKWAG</sequence>
<evidence type="ECO:0000256" key="2">
    <source>
        <dbReference type="ARBA" id="ARBA00012796"/>
    </source>
</evidence>
<dbReference type="PANTHER" id="PTHR12133:SF2">
    <property type="entry name" value="TRNA (ADENINE(58)-N(1))-METHYLTRANSFERASE CATALYTIC SUBUNIT TRMT61A"/>
    <property type="match status" value="1"/>
</dbReference>
<feature type="compositionally biased region" description="Gly residues" evidence="8">
    <location>
        <begin position="466"/>
        <end position="475"/>
    </location>
</feature>
<feature type="compositionally biased region" description="Basic and acidic residues" evidence="8">
    <location>
        <begin position="237"/>
        <end position="253"/>
    </location>
</feature>
<dbReference type="Pfam" id="PF08704">
    <property type="entry name" value="GCD14"/>
    <property type="match status" value="2"/>
</dbReference>
<organism evidence="10 11">
    <name type="scientific">Dunaliella salina</name>
    <name type="common">Green alga</name>
    <name type="synonym">Protococcus salinus</name>
    <dbReference type="NCBI Taxonomy" id="3046"/>
    <lineage>
        <taxon>Eukaryota</taxon>
        <taxon>Viridiplantae</taxon>
        <taxon>Chlorophyta</taxon>
        <taxon>core chlorophytes</taxon>
        <taxon>Chlorophyceae</taxon>
        <taxon>CS clade</taxon>
        <taxon>Chlamydomonadales</taxon>
        <taxon>Dunaliellaceae</taxon>
        <taxon>Dunaliella</taxon>
    </lineage>
</organism>
<dbReference type="Gene3D" id="3.40.50.150">
    <property type="entry name" value="Vaccinia Virus protein VP39"/>
    <property type="match status" value="1"/>
</dbReference>
<comment type="caution">
    <text evidence="10">The sequence shown here is derived from an EMBL/GenBank/DDBJ whole genome shotgun (WGS) entry which is preliminary data.</text>
</comment>
<feature type="region of interest" description="Disordered" evidence="8">
    <location>
        <begin position="180"/>
        <end position="253"/>
    </location>
</feature>
<evidence type="ECO:0000256" key="6">
    <source>
        <dbReference type="ARBA" id="ARBA00022694"/>
    </source>
</evidence>
<evidence type="ECO:0000256" key="4">
    <source>
        <dbReference type="ARBA" id="ARBA00022679"/>
    </source>
</evidence>
<reference evidence="10" key="1">
    <citation type="submission" date="2017-08" db="EMBL/GenBank/DDBJ databases">
        <authorList>
            <person name="Polle J.E."/>
            <person name="Barry K."/>
            <person name="Cushman J."/>
            <person name="Schmutz J."/>
            <person name="Tran D."/>
            <person name="Hathwaick L.T."/>
            <person name="Yim W.C."/>
            <person name="Jenkins J."/>
            <person name="Mckie-Krisberg Z.M."/>
            <person name="Prochnik S."/>
            <person name="Lindquist E."/>
            <person name="Dockter R.B."/>
            <person name="Adam C."/>
            <person name="Molina H."/>
            <person name="Bunkerborg J."/>
            <person name="Jin E."/>
            <person name="Buchheim M."/>
            <person name="Magnuson J."/>
        </authorList>
    </citation>
    <scope>NUCLEOTIDE SEQUENCE</scope>
    <source>
        <strain evidence="10">CCAP 19/18</strain>
    </source>
</reference>
<comment type="subcellular location">
    <subcellularLocation>
        <location evidence="1">Nucleus</location>
    </subcellularLocation>
</comment>
<dbReference type="Proteomes" id="UP000815325">
    <property type="component" value="Unassembled WGS sequence"/>
</dbReference>